<evidence type="ECO:0000256" key="1">
    <source>
        <dbReference type="ARBA" id="ARBA00004173"/>
    </source>
</evidence>
<evidence type="ECO:0000313" key="10">
    <source>
        <dbReference type="Proteomes" id="UP001605036"/>
    </source>
</evidence>
<reference evidence="9 10" key="1">
    <citation type="submission" date="2024-09" db="EMBL/GenBank/DDBJ databases">
        <title>Chromosome-scale assembly of Riccia fluitans.</title>
        <authorList>
            <person name="Paukszto L."/>
            <person name="Sawicki J."/>
            <person name="Karawczyk K."/>
            <person name="Piernik-Szablinska J."/>
            <person name="Szczecinska M."/>
            <person name="Mazdziarz M."/>
        </authorList>
    </citation>
    <scope>NUCLEOTIDE SEQUENCE [LARGE SCALE GENOMIC DNA]</scope>
    <source>
        <strain evidence="9">Rf_01</strain>
        <tissue evidence="9">Aerial parts of the thallus</tissue>
    </source>
</reference>
<feature type="compositionally biased region" description="Polar residues" evidence="7">
    <location>
        <begin position="1261"/>
        <end position="1271"/>
    </location>
</feature>
<keyword evidence="6" id="KW-0472">Membrane</keyword>
<dbReference type="GO" id="GO:0016020">
    <property type="term" value="C:membrane"/>
    <property type="evidence" value="ECO:0007669"/>
    <property type="project" value="UniProtKB-SubCell"/>
</dbReference>
<dbReference type="InterPro" id="IPR027417">
    <property type="entry name" value="P-loop_NTPase"/>
</dbReference>
<feature type="compositionally biased region" description="Basic and acidic residues" evidence="7">
    <location>
        <begin position="1272"/>
        <end position="1283"/>
    </location>
</feature>
<dbReference type="SUPFAM" id="SSF53474">
    <property type="entry name" value="alpha/beta-Hydrolases"/>
    <property type="match status" value="1"/>
</dbReference>
<dbReference type="GO" id="GO:0005739">
    <property type="term" value="C:mitochondrion"/>
    <property type="evidence" value="ECO:0007669"/>
    <property type="project" value="UniProtKB-SubCell"/>
</dbReference>
<gene>
    <name evidence="9" type="ORF">R1flu_024963</name>
</gene>
<dbReference type="Gene3D" id="3.40.50.300">
    <property type="entry name" value="P-loop containing nucleotide triphosphate hydrolases"/>
    <property type="match status" value="1"/>
</dbReference>
<evidence type="ECO:0000256" key="6">
    <source>
        <dbReference type="ARBA" id="ARBA00023136"/>
    </source>
</evidence>
<organism evidence="9 10">
    <name type="scientific">Riccia fluitans</name>
    <dbReference type="NCBI Taxonomy" id="41844"/>
    <lineage>
        <taxon>Eukaryota</taxon>
        <taxon>Viridiplantae</taxon>
        <taxon>Streptophyta</taxon>
        <taxon>Embryophyta</taxon>
        <taxon>Marchantiophyta</taxon>
        <taxon>Marchantiopsida</taxon>
        <taxon>Marchantiidae</taxon>
        <taxon>Marchantiales</taxon>
        <taxon>Ricciaceae</taxon>
        <taxon>Riccia</taxon>
    </lineage>
</organism>
<dbReference type="InterPro" id="IPR052374">
    <property type="entry name" value="SERAC1"/>
</dbReference>
<dbReference type="EMBL" id="JBHFFA010000007">
    <property type="protein sequence ID" value="KAL2613271.1"/>
    <property type="molecule type" value="Genomic_DNA"/>
</dbReference>
<accession>A0ABD1XZG4</accession>
<dbReference type="PANTHER" id="PTHR48182:SF2">
    <property type="entry name" value="PROTEIN SERAC1"/>
    <property type="match status" value="1"/>
</dbReference>
<dbReference type="Proteomes" id="UP001605036">
    <property type="component" value="Unassembled WGS sequence"/>
</dbReference>
<protein>
    <recommendedName>
        <fullName evidence="8">NB-ARC domain-containing protein</fullName>
    </recommendedName>
</protein>
<feature type="region of interest" description="Disordered" evidence="7">
    <location>
        <begin position="1261"/>
        <end position="1283"/>
    </location>
</feature>
<dbReference type="InterPro" id="IPR029058">
    <property type="entry name" value="AB_hydrolase_fold"/>
</dbReference>
<evidence type="ECO:0000256" key="4">
    <source>
        <dbReference type="ARBA" id="ARBA00022824"/>
    </source>
</evidence>
<dbReference type="GO" id="GO:0005783">
    <property type="term" value="C:endoplasmic reticulum"/>
    <property type="evidence" value="ECO:0007669"/>
    <property type="project" value="UniProtKB-SubCell"/>
</dbReference>
<dbReference type="PANTHER" id="PTHR48182">
    <property type="entry name" value="PROTEIN SERAC1"/>
    <property type="match status" value="1"/>
</dbReference>
<evidence type="ECO:0000313" key="9">
    <source>
        <dbReference type="EMBL" id="KAL2613271.1"/>
    </source>
</evidence>
<evidence type="ECO:0000256" key="5">
    <source>
        <dbReference type="ARBA" id="ARBA00023128"/>
    </source>
</evidence>
<comment type="subcellular location">
    <subcellularLocation>
        <location evidence="2">Endoplasmic reticulum</location>
    </subcellularLocation>
    <subcellularLocation>
        <location evidence="3">Membrane</location>
    </subcellularLocation>
    <subcellularLocation>
        <location evidence="1">Mitochondrion</location>
    </subcellularLocation>
</comment>
<dbReference type="Pfam" id="PF00931">
    <property type="entry name" value="NB-ARC"/>
    <property type="match status" value="1"/>
</dbReference>
<dbReference type="SUPFAM" id="SSF52540">
    <property type="entry name" value="P-loop containing nucleoside triphosphate hydrolases"/>
    <property type="match status" value="1"/>
</dbReference>
<keyword evidence="5" id="KW-0496">Mitochondrion</keyword>
<evidence type="ECO:0000256" key="3">
    <source>
        <dbReference type="ARBA" id="ARBA00004370"/>
    </source>
</evidence>
<comment type="caution">
    <text evidence="9">The sequence shown here is derived from an EMBL/GenBank/DDBJ whole genome shotgun (WGS) entry which is preliminary data.</text>
</comment>
<feature type="domain" description="NB-ARC" evidence="8">
    <location>
        <begin position="274"/>
        <end position="411"/>
    </location>
</feature>
<keyword evidence="4" id="KW-0256">Endoplasmic reticulum</keyword>
<sequence length="1298" mass="147943">MVIKKVVGVKIVFLHGIQSDHELDHDVHMRLSWSNKDGSQLWPKSWLSESFPTAAIYLVQYDSRMDQDDKHGRLDMFVTAEMILDNLLLAGIGESHKNPVILIGQDIGGLVLKETCLRANSGARQDQRKMMFLQQLKGLFYFPTPHLGLDHEMHYWDPACQAQLMKVLRVNNAETQRSNEEFRELRTKFKWKSMGLGASREDQFPVEEASARYDVDGFCTIDASTLNICRPKDRSASSFLFLKRFIEDTLSGMRNPNRPRLPFKEDFKYVPLMKTVSEIQQRLADPEKQVVVLYGDAGTGKSSVTKYLALQYYMETGPNSEFWDGVFYIECGREAELLPILRRILREMMIEEKGISTTEDVDLLCYHLRKNLLSLNALFIFDDVWEDQRKRLVEKLIVQGATKVKYLLTSQQSVGWRGYDICRIENITLQTAKEIIAKQIGLPDSRIPEADEDIVEDIIAATDSHPLALATVSTAVKTTGGKVAPSEWKKVKRNLRFYLSDCKEAVVTFGESYPRSVFAAMKLGVRVLLEDQAKVKLFQLLCILALFESPFPQKLPLLLLLWAESELSMNFTVLVDELVGRGFVQTRSTDTQIQFNFDWFPPSGLPGAGFLGSGFLESRLSAATGLLKMHGLRQYFILRLIYERSTSTFSESDIAFRKSMDAVKGLVTGYLERRFVWILIMDIEEVIDSAILHSLGKVVREYIMKAEIDDDGLSKLISEGNDNALIFFVLCCRDKLVTQALYHDVVGWRSYPKSMRAMVHVLSVFPTMEQVHIVMNILCWLHDRHLRYSVSGSFLQADQHHGVIDNMTKILKKVIKDIKSSPFMKEDYSLAGNVTGKFDFHDLSARGEQSEPTRIAINFHNHFAIPVNMIILAVELLDSLGAWEDDEAGTVIESISETLQVVARIFRCKPLCYSRHVYPPVWETFRLISKLEESRHKKGRRASTVIIDFQQNILEGAVSDMCESNEMFHYTRYAMIALRRYTVLFGTIRSYLFSVKILIPMLTDTIERQTPLQMEALRVLQMLAANDREGVALAAWPALRRRVLSALLPRTEPRGIQEPELVMDVHRATLIVFLLLGHRLEYVNKQNRVAGVIDAKFSPMIHEEESHHLDMENSYGGFEAEKINSILKYIIDPAELDSGLRLDGEWYGVYLYGAGSFEPRDGPFRLKMETVRSSDGHISVTGKGKDAIGKFDLRGHLFREADFRKLVFRKEYVSGSSVERGWGWSYEGIVEAGYRIVTGTWGDVSGVGGTFSMVLLSVSTSQSYGPSNNKSIRMDQPDRDTNNSLDDRWYRLCLHKTE</sequence>
<proteinExistence type="predicted"/>
<dbReference type="InterPro" id="IPR002182">
    <property type="entry name" value="NB-ARC"/>
</dbReference>
<evidence type="ECO:0000256" key="2">
    <source>
        <dbReference type="ARBA" id="ARBA00004240"/>
    </source>
</evidence>
<keyword evidence="10" id="KW-1185">Reference proteome</keyword>
<evidence type="ECO:0000259" key="8">
    <source>
        <dbReference type="Pfam" id="PF00931"/>
    </source>
</evidence>
<name>A0ABD1XZG4_9MARC</name>
<evidence type="ECO:0000256" key="7">
    <source>
        <dbReference type="SAM" id="MobiDB-lite"/>
    </source>
</evidence>